<feature type="compositionally biased region" description="Polar residues" evidence="1">
    <location>
        <begin position="329"/>
        <end position="340"/>
    </location>
</feature>
<feature type="region of interest" description="Disordered" evidence="1">
    <location>
        <begin position="302"/>
        <end position="362"/>
    </location>
</feature>
<organism evidence="2 3">
    <name type="scientific">Shinella curvata</name>
    <dbReference type="NCBI Taxonomy" id="1817964"/>
    <lineage>
        <taxon>Bacteria</taxon>
        <taxon>Pseudomonadati</taxon>
        <taxon>Pseudomonadota</taxon>
        <taxon>Alphaproteobacteria</taxon>
        <taxon>Hyphomicrobiales</taxon>
        <taxon>Rhizobiaceae</taxon>
        <taxon>Shinella</taxon>
    </lineage>
</organism>
<evidence type="ECO:0000313" key="2">
    <source>
        <dbReference type="EMBL" id="MDO6124489.1"/>
    </source>
</evidence>
<evidence type="ECO:0000313" key="3">
    <source>
        <dbReference type="Proteomes" id="UP001177080"/>
    </source>
</evidence>
<reference evidence="2" key="1">
    <citation type="submission" date="2022-04" db="EMBL/GenBank/DDBJ databases">
        <title>Shinella lacus sp. nov., a novel member of the genus Shinella from water.</title>
        <authorList>
            <person name="Deng Y."/>
        </authorList>
    </citation>
    <scope>NUCLEOTIDE SEQUENCE</scope>
    <source>
        <strain evidence="2">JCM 31239</strain>
    </source>
</reference>
<evidence type="ECO:0000256" key="1">
    <source>
        <dbReference type="SAM" id="MobiDB-lite"/>
    </source>
</evidence>
<name>A0ABT8XMC3_9HYPH</name>
<dbReference type="Proteomes" id="UP001177080">
    <property type="component" value="Unassembled WGS sequence"/>
</dbReference>
<sequence>MLYLDSPVGSIAGLTLFRDHADPNLFYYACERPRLAMNDGVPEFVFLVYKRDITDNPNLTAEARQQLGGGFLAFTVDLTVDDEQLKEVRRRLGAFAQGTVQLAPLPYRSGTVRLSITKDTAEAPGAAANAPKGVSFFEEVYGTSKPSLLSGNRATFGVMMDHEGALLMEAALKSGISPIGVIYDLEYLGMRPAFNVKITADYKRIYSHLEMQFGIRGGVGPINAAVDIGLAWQKLREDGSIKVEVTNFTDDENFRKQADAAFDWFKTELMRDFFKSSLEPPSFMKQGQSSNLLGALQSLLGPLTEGQQGPTRPVMGAPTMLAPTPSAPPTSLDSGTQTTADRNKAATAAGTPQEGGGKPAANGAQFGLQIGFSLKMYQQEELKTRTFEYSMQAAVARTAAPQGLFSTMVNGMDLSRAIKRVSLDDDFFKHINAKFQLGADLTANKIELVTINIEYPGVRPNGVQPEQVGGITFTPQDNGPKTFRTFLNDNLDLRYRYKMDVHFASNSEWEGNEPHYTSGWIVETGQAPQVNPSDAVDQLEVEVSVGSSVAAPVEQVQIDLIYDDPAVGMRAERSMTFRPGEGSKSWKLRFPEGAKHSFKYRYTYFLTDNMRYQTDWIETSDITTEALSLIIPGPFVKTMVIPVRSLLDTTRIIEASVDVIYSDVARGYERRERVTFGPDATDQSSRREIRIPMLDVASGSVTYSVSVVRTDGSVLEIPPTAVVPDQQIFVRDGVGETRIIKIELANPNLDAAGLAAVRVRVRGRGEDPDQEDVLFRPGDNTPKTVTLVKPEGEAFSYSYEVEGYTTLGLPKAGVRLESDVSELVIGLP</sequence>
<protein>
    <submittedName>
        <fullName evidence="2">Uncharacterized protein</fullName>
    </submittedName>
</protein>
<gene>
    <name evidence="2" type="ORF">GB928_025170</name>
</gene>
<keyword evidence="3" id="KW-1185">Reference proteome</keyword>
<accession>A0ABT8XMC3</accession>
<proteinExistence type="predicted"/>
<dbReference type="RefSeq" id="WP_244763603.1">
    <property type="nucleotide sequence ID" value="NZ_JALJCJ010000008.1"/>
</dbReference>
<comment type="caution">
    <text evidence="2">The sequence shown here is derived from an EMBL/GenBank/DDBJ whole genome shotgun (WGS) entry which is preliminary data.</text>
</comment>
<dbReference type="EMBL" id="WHSC02000013">
    <property type="protein sequence ID" value="MDO6124489.1"/>
    <property type="molecule type" value="Genomic_DNA"/>
</dbReference>